<dbReference type="Proteomes" id="UP000194798">
    <property type="component" value="Unassembled WGS sequence"/>
</dbReference>
<comment type="caution">
    <text evidence="2">The sequence shown here is derived from an EMBL/GenBank/DDBJ whole genome shotgun (WGS) entry which is preliminary data.</text>
</comment>
<dbReference type="InterPro" id="IPR029492">
    <property type="entry name" value="DUF4435"/>
</dbReference>
<gene>
    <name evidence="2" type="ORF">TPSD3_02425</name>
</gene>
<evidence type="ECO:0000259" key="1">
    <source>
        <dbReference type="Pfam" id="PF14491"/>
    </source>
</evidence>
<dbReference type="EMBL" id="MSLT01000006">
    <property type="protein sequence ID" value="OUD15404.1"/>
    <property type="molecule type" value="Genomic_DNA"/>
</dbReference>
<dbReference type="OrthoDB" id="9429739at2"/>
<accession>A0A251XAN6</accession>
<keyword evidence="3" id="KW-1185">Reference proteome</keyword>
<proteinExistence type="predicted"/>
<name>A0A251XAN6_9GAMM</name>
<reference evidence="2 3" key="1">
    <citation type="submission" date="2016-12" db="EMBL/GenBank/DDBJ databases">
        <title>Thioflexothrix psekupsii D3 genome sequencing and assembly.</title>
        <authorList>
            <person name="Fomenkov A."/>
            <person name="Vincze T."/>
            <person name="Grabovich M."/>
            <person name="Anton B.P."/>
            <person name="Dubinina G."/>
            <person name="Orlova M."/>
            <person name="Belousova E."/>
            <person name="Roberts R.J."/>
        </authorList>
    </citation>
    <scope>NUCLEOTIDE SEQUENCE [LARGE SCALE GENOMIC DNA]</scope>
    <source>
        <strain evidence="2">D3</strain>
    </source>
</reference>
<feature type="domain" description="DUF4435" evidence="1">
    <location>
        <begin position="21"/>
        <end position="150"/>
    </location>
</feature>
<evidence type="ECO:0000313" key="2">
    <source>
        <dbReference type="EMBL" id="OUD15404.1"/>
    </source>
</evidence>
<dbReference type="Pfam" id="PF14491">
    <property type="entry name" value="DUF4435"/>
    <property type="match status" value="1"/>
</dbReference>
<dbReference type="RefSeq" id="WP_086486999.1">
    <property type="nucleotide sequence ID" value="NZ_MSLT01000006.1"/>
</dbReference>
<evidence type="ECO:0000313" key="3">
    <source>
        <dbReference type="Proteomes" id="UP000194798"/>
    </source>
</evidence>
<sequence length="299" mass="34846">MNRLQHSASATQRAMQISDYRLFVFVEGQSDSFFYGNICEDLCSERLKYHIYCANKTPFCEEWGEQKKLSGKSGVLELYSCFKTNGLLLFEFQGNKKASVFFLDKDIDDLLNKKINSEHVIYTEYYDIENHIFVNGNVIKGAASAMNMDIQEVRGIIPNVHEWTIKVATQWKSYVEFCFFAIKAHKVVANCRYGEHQLPKQFDFVGEPDILSDDIDRDIYHQCIQSLDNLYQQNKHNMVFKGKWYADLLDRDLGGKGKHKELLIAIAATLNFNEEWANYFKHPLRKLLRQVDYPENIVS</sequence>
<dbReference type="AlphaFoldDB" id="A0A251XAN6"/>
<organism evidence="2 3">
    <name type="scientific">Thioflexithrix psekupsensis</name>
    <dbReference type="NCBI Taxonomy" id="1570016"/>
    <lineage>
        <taxon>Bacteria</taxon>
        <taxon>Pseudomonadati</taxon>
        <taxon>Pseudomonadota</taxon>
        <taxon>Gammaproteobacteria</taxon>
        <taxon>Thiotrichales</taxon>
        <taxon>Thioflexithrix</taxon>
    </lineage>
</organism>
<protein>
    <recommendedName>
        <fullName evidence="1">DUF4435 domain-containing protein</fullName>
    </recommendedName>
</protein>